<dbReference type="Pfam" id="PF01636">
    <property type="entry name" value="APH"/>
    <property type="match status" value="1"/>
</dbReference>
<dbReference type="SUPFAM" id="SSF56112">
    <property type="entry name" value="Protein kinase-like (PK-like)"/>
    <property type="match status" value="1"/>
</dbReference>
<evidence type="ECO:0000313" key="3">
    <source>
        <dbReference type="Proteomes" id="UP000019487"/>
    </source>
</evidence>
<proteinExistence type="predicted"/>
<dbReference type="InterPro" id="IPR002575">
    <property type="entry name" value="Aminoglycoside_PTrfase"/>
</dbReference>
<name>W9CJ23_SCLBF</name>
<dbReference type="CDD" id="cd05120">
    <property type="entry name" value="APH_ChoK_like"/>
    <property type="match status" value="1"/>
</dbReference>
<gene>
    <name evidence="2" type="ORF">SBOR_3623</name>
</gene>
<dbReference type="Gene3D" id="3.90.1200.10">
    <property type="match status" value="1"/>
</dbReference>
<organism evidence="2 3">
    <name type="scientific">Sclerotinia borealis (strain F-4128)</name>
    <dbReference type="NCBI Taxonomy" id="1432307"/>
    <lineage>
        <taxon>Eukaryota</taxon>
        <taxon>Fungi</taxon>
        <taxon>Dikarya</taxon>
        <taxon>Ascomycota</taxon>
        <taxon>Pezizomycotina</taxon>
        <taxon>Leotiomycetes</taxon>
        <taxon>Helotiales</taxon>
        <taxon>Sclerotiniaceae</taxon>
        <taxon>Sclerotinia</taxon>
    </lineage>
</organism>
<dbReference type="Proteomes" id="UP000019487">
    <property type="component" value="Unassembled WGS sequence"/>
</dbReference>
<protein>
    <submittedName>
        <fullName evidence="2">F-box domain-containing protein</fullName>
    </submittedName>
</protein>
<evidence type="ECO:0000313" key="2">
    <source>
        <dbReference type="EMBL" id="ESZ96003.1"/>
    </source>
</evidence>
<dbReference type="STRING" id="1432307.W9CJ23"/>
<keyword evidence="3" id="KW-1185">Reference proteome</keyword>
<feature type="domain" description="Aminoglycoside phosphotransferase" evidence="1">
    <location>
        <begin position="164"/>
        <end position="198"/>
    </location>
</feature>
<dbReference type="InterPro" id="IPR011009">
    <property type="entry name" value="Kinase-like_dom_sf"/>
</dbReference>
<accession>W9CJ23</accession>
<dbReference type="PANTHER" id="PTHR21310:SF48">
    <property type="entry name" value="AMINOGLYCOSIDE PHOSPHOTRANSFERASE DOMAIN-CONTAINING PROTEIN"/>
    <property type="match status" value="1"/>
</dbReference>
<dbReference type="OrthoDB" id="8300194at2759"/>
<comment type="caution">
    <text evidence="2">The sequence shown here is derived from an EMBL/GenBank/DDBJ whole genome shotgun (WGS) entry which is preliminary data.</text>
</comment>
<dbReference type="EMBL" id="AYSA01000158">
    <property type="protein sequence ID" value="ESZ96003.1"/>
    <property type="molecule type" value="Genomic_DNA"/>
</dbReference>
<dbReference type="HOGENOM" id="CLU_778435_0_0_1"/>
<dbReference type="AlphaFoldDB" id="W9CJ23"/>
<reference evidence="2 3" key="1">
    <citation type="journal article" date="2014" name="Genome Announc.">
        <title>Draft genome sequence of Sclerotinia borealis, a psychrophilic plant pathogenic fungus.</title>
        <authorList>
            <person name="Mardanov A.V."/>
            <person name="Beletsky A.V."/>
            <person name="Kadnikov V.V."/>
            <person name="Ignatov A.N."/>
            <person name="Ravin N.V."/>
        </authorList>
    </citation>
    <scope>NUCLEOTIDE SEQUENCE [LARGE SCALE GENOMIC DNA]</scope>
    <source>
        <strain evidence="3">F-4157</strain>
    </source>
</reference>
<sequence length="364" mass="42661">MTVYQPVTGEEYGDIQSELDDRPKSPDFLLCTTCGFNASYWIHNSYSVGEKYILKETPLNTIRWHPEHQCPDASITLFLSENSTIPVAKEMHYWRDSDSHFFFMARVEGETLHKVWKKLCPDQFKSVAAEVADYLVELRQFTSDKPQTPDGLDLGKGYSVKPGETFVLTHGDLTSGNIIINDGHVAAIIDWEHGGYLPESYEWKQLTSDTDNYHWQRHLLHEMEKRNIGPFERKDCENFGWFHSSEGDYRSHNSEPFFDQSIMLKCTNFRNYIFDGESHLSEISERNRKRRLLAERNENSIAAEKRTEEIEFKLKVAERKIELYTEFSEKCRPVMEAFWTLSLSEREEFKNKAKPKPEQPEWQS</sequence>
<evidence type="ECO:0000259" key="1">
    <source>
        <dbReference type="Pfam" id="PF01636"/>
    </source>
</evidence>
<dbReference type="InterPro" id="IPR051678">
    <property type="entry name" value="AGP_Transferase"/>
</dbReference>
<dbReference type="PANTHER" id="PTHR21310">
    <property type="entry name" value="AMINOGLYCOSIDE PHOSPHOTRANSFERASE-RELATED-RELATED"/>
    <property type="match status" value="1"/>
</dbReference>